<feature type="compositionally biased region" description="Acidic residues" evidence="1">
    <location>
        <begin position="395"/>
        <end position="404"/>
    </location>
</feature>
<evidence type="ECO:0000313" key="2">
    <source>
        <dbReference type="EMBL" id="KAJ7725531.1"/>
    </source>
</evidence>
<feature type="compositionally biased region" description="Basic residues" evidence="1">
    <location>
        <begin position="410"/>
        <end position="419"/>
    </location>
</feature>
<dbReference type="EMBL" id="JARJLG010000227">
    <property type="protein sequence ID" value="KAJ7725531.1"/>
    <property type="molecule type" value="Genomic_DNA"/>
</dbReference>
<dbReference type="GO" id="GO:0000462">
    <property type="term" value="P:maturation of SSU-rRNA from tricistronic rRNA transcript (SSU-rRNA, 5.8S rRNA, LSU-rRNA)"/>
    <property type="evidence" value="ECO:0007669"/>
    <property type="project" value="TreeGrafter"/>
</dbReference>
<feature type="compositionally biased region" description="Polar residues" evidence="1">
    <location>
        <begin position="273"/>
        <end position="285"/>
    </location>
</feature>
<feature type="region of interest" description="Disordered" evidence="1">
    <location>
        <begin position="395"/>
        <end position="481"/>
    </location>
</feature>
<reference evidence="2" key="1">
    <citation type="submission" date="2023-03" db="EMBL/GenBank/DDBJ databases">
        <title>Massive genome expansion in bonnet fungi (Mycena s.s.) driven by repeated elements and novel gene families across ecological guilds.</title>
        <authorList>
            <consortium name="Lawrence Berkeley National Laboratory"/>
            <person name="Harder C.B."/>
            <person name="Miyauchi S."/>
            <person name="Viragh M."/>
            <person name="Kuo A."/>
            <person name="Thoen E."/>
            <person name="Andreopoulos B."/>
            <person name="Lu D."/>
            <person name="Skrede I."/>
            <person name="Drula E."/>
            <person name="Henrissat B."/>
            <person name="Morin E."/>
            <person name="Kohler A."/>
            <person name="Barry K."/>
            <person name="LaButti K."/>
            <person name="Morin E."/>
            <person name="Salamov A."/>
            <person name="Lipzen A."/>
            <person name="Mereny Z."/>
            <person name="Hegedus B."/>
            <person name="Baldrian P."/>
            <person name="Stursova M."/>
            <person name="Weitz H."/>
            <person name="Taylor A."/>
            <person name="Grigoriev I.V."/>
            <person name="Nagy L.G."/>
            <person name="Martin F."/>
            <person name="Kauserud H."/>
        </authorList>
    </citation>
    <scope>NUCLEOTIDE SEQUENCE</scope>
    <source>
        <strain evidence="2">CBHHK188m</strain>
    </source>
</reference>
<feature type="compositionally biased region" description="Basic and acidic residues" evidence="1">
    <location>
        <begin position="600"/>
        <end position="610"/>
    </location>
</feature>
<sequence length="610" mass="66850">MFEDDGPNKARIVAKASIASTSSSKLGGESLIKATQGLLYYLSYFLLSLTESPVRPAPVLSCLSPNSRSRSPTITTSSSGADTLPLSSVEGSFVSEGSQSSMDMSQSQVNVILPNAKHPMSSTARDWVRARAWEQGHLRRVYLAQACVSRSSVYEAIQEELASPVPSSTAFKNSSPTACQGIIIVEPDDERGILALCKYYALRHEAEDTVIESKRTWSDTPFSVYVLQATPRIPRECKCSYSVQNYGPLPSELGLRRVRSRTQSRPLPYLACQGQNPASPESQHPSPAEMHHGFSNNSPLHALDVNASVDVPMPSVLLPKHKNTWGLVPNARPRVASVARSTALGWAKRSTKALSDLKDDNTSVSFMMTILPEGNELGGDDDSHDDKVFGLDLDVDEEMEDDEPVPPTKKTSKSKKSKPKPKESSDEESDEDEAWGRGRSAYYSSNAAQLDSDDEEGNELEEQEAERLQAKSHNAMADDDFGLDNVAETTVMDVTNDAASPAEPVPLDPKSLIRHLEKISPETLALARDWEDTAENVIKTRQKITKLEANDPDSLTSEKYAQRPDLLREHPVLAPLLTLKQSLITLEELDFTASDSEPGSNDKDWTTMSS</sequence>
<evidence type="ECO:0000313" key="3">
    <source>
        <dbReference type="Proteomes" id="UP001215280"/>
    </source>
</evidence>
<feature type="compositionally biased region" description="Acidic residues" evidence="1">
    <location>
        <begin position="451"/>
        <end position="464"/>
    </location>
</feature>
<accession>A0AAD7HQ01</accession>
<dbReference type="PANTHER" id="PTHR13237:SF8">
    <property type="entry name" value="SOMETHING ABOUT SILENCING PROTEIN 10"/>
    <property type="match status" value="1"/>
</dbReference>
<evidence type="ECO:0000256" key="1">
    <source>
        <dbReference type="SAM" id="MobiDB-lite"/>
    </source>
</evidence>
<feature type="region of interest" description="Disordered" evidence="1">
    <location>
        <begin position="270"/>
        <end position="299"/>
    </location>
</feature>
<dbReference type="GO" id="GO:0032040">
    <property type="term" value="C:small-subunit processome"/>
    <property type="evidence" value="ECO:0007669"/>
    <property type="project" value="TreeGrafter"/>
</dbReference>
<dbReference type="PANTHER" id="PTHR13237">
    <property type="entry name" value="SOMETHING ABOUT SILENCING PROTEIN 10-RELATED"/>
    <property type="match status" value="1"/>
</dbReference>
<proteinExistence type="predicted"/>
<comment type="caution">
    <text evidence="2">The sequence shown here is derived from an EMBL/GenBank/DDBJ whole genome shotgun (WGS) entry which is preliminary data.</text>
</comment>
<dbReference type="Proteomes" id="UP001215280">
    <property type="component" value="Unassembled WGS sequence"/>
</dbReference>
<name>A0AAD7HQ01_9AGAR</name>
<dbReference type="AlphaFoldDB" id="A0AAD7HQ01"/>
<protein>
    <submittedName>
        <fullName evidence="2">Uncharacterized protein</fullName>
    </submittedName>
</protein>
<keyword evidence="3" id="KW-1185">Reference proteome</keyword>
<feature type="region of interest" description="Disordered" evidence="1">
    <location>
        <begin position="590"/>
        <end position="610"/>
    </location>
</feature>
<gene>
    <name evidence="2" type="ORF">DFH07DRAFT_1002630</name>
</gene>
<organism evidence="2 3">
    <name type="scientific">Mycena maculata</name>
    <dbReference type="NCBI Taxonomy" id="230809"/>
    <lineage>
        <taxon>Eukaryota</taxon>
        <taxon>Fungi</taxon>
        <taxon>Dikarya</taxon>
        <taxon>Basidiomycota</taxon>
        <taxon>Agaricomycotina</taxon>
        <taxon>Agaricomycetes</taxon>
        <taxon>Agaricomycetidae</taxon>
        <taxon>Agaricales</taxon>
        <taxon>Marasmiineae</taxon>
        <taxon>Mycenaceae</taxon>
        <taxon>Mycena</taxon>
    </lineage>
</organism>